<dbReference type="PANTHER" id="PTHR14237:SF80">
    <property type="entry name" value="MOLYBDENUM COFACTOR SULFURASE"/>
    <property type="match status" value="1"/>
</dbReference>
<evidence type="ECO:0000313" key="3">
    <source>
        <dbReference type="WBParaSite" id="HPLM_0000086401-mRNA-1"/>
    </source>
</evidence>
<evidence type="ECO:0000313" key="2">
    <source>
        <dbReference type="Proteomes" id="UP000268014"/>
    </source>
</evidence>
<dbReference type="EMBL" id="UZAF01000865">
    <property type="protein sequence ID" value="VDO06741.1"/>
    <property type="molecule type" value="Genomic_DNA"/>
</dbReference>
<proteinExistence type="predicted"/>
<gene>
    <name evidence="1" type="ORF">HPLM_LOCUS865</name>
</gene>
<dbReference type="Gene3D" id="3.40.640.10">
    <property type="entry name" value="Type I PLP-dependent aspartate aminotransferase-like (Major domain)"/>
    <property type="match status" value="2"/>
</dbReference>
<name>A0A0N4VU97_HAEPC</name>
<dbReference type="WBParaSite" id="HPLM_0000086401-mRNA-1">
    <property type="protein sequence ID" value="HPLM_0000086401-mRNA-1"/>
    <property type="gene ID" value="HPLM_0000086401"/>
</dbReference>
<dbReference type="Proteomes" id="UP000268014">
    <property type="component" value="Unassembled WGS sequence"/>
</dbReference>
<accession>A0A0N4VU97</accession>
<dbReference type="GO" id="GO:0043545">
    <property type="term" value="P:molybdopterin cofactor metabolic process"/>
    <property type="evidence" value="ECO:0007669"/>
    <property type="project" value="TreeGrafter"/>
</dbReference>
<dbReference type="SUPFAM" id="SSF53383">
    <property type="entry name" value="PLP-dependent transferases"/>
    <property type="match status" value="1"/>
</dbReference>
<reference evidence="1 2" key="2">
    <citation type="submission" date="2018-11" db="EMBL/GenBank/DDBJ databases">
        <authorList>
            <consortium name="Pathogen Informatics"/>
        </authorList>
    </citation>
    <scope>NUCLEOTIDE SEQUENCE [LARGE SCALE GENOMIC DNA]</scope>
    <source>
        <strain evidence="1 2">MHpl1</strain>
    </source>
</reference>
<dbReference type="AlphaFoldDB" id="A0A0N4VU97"/>
<organism evidence="3">
    <name type="scientific">Haemonchus placei</name>
    <name type="common">Barber's pole worm</name>
    <dbReference type="NCBI Taxonomy" id="6290"/>
    <lineage>
        <taxon>Eukaryota</taxon>
        <taxon>Metazoa</taxon>
        <taxon>Ecdysozoa</taxon>
        <taxon>Nematoda</taxon>
        <taxon>Chromadorea</taxon>
        <taxon>Rhabditida</taxon>
        <taxon>Rhabditina</taxon>
        <taxon>Rhabditomorpha</taxon>
        <taxon>Strongyloidea</taxon>
        <taxon>Trichostrongylidae</taxon>
        <taxon>Haemonchus</taxon>
    </lineage>
</organism>
<keyword evidence="2" id="KW-1185">Reference proteome</keyword>
<dbReference type="InterPro" id="IPR015424">
    <property type="entry name" value="PyrdxlP-dep_Trfase"/>
</dbReference>
<dbReference type="OrthoDB" id="420046at2759"/>
<reference evidence="3" key="1">
    <citation type="submission" date="2017-02" db="UniProtKB">
        <authorList>
            <consortium name="WormBaseParasite"/>
        </authorList>
    </citation>
    <scope>IDENTIFICATION</scope>
</reference>
<dbReference type="InterPro" id="IPR015421">
    <property type="entry name" value="PyrdxlP-dep_Trfase_major"/>
</dbReference>
<sequence>MEEYAVVFTANATHALRLVADNFAFNERGSSETRFSTTPYEKAKITSTDLVLGPIFAYLRDSHNSVVGMREIVKDKVDEVVCADACENLLVKTECSLFAMTAMSNFCGRKMVDLSRCSFVGFHITAASQRDAIDRLRPRGFAGGTVKQILSDEFYSVLRDNIEERLEHGTLNYYAICALTKGFDDLKRYGMRRDIFLKLHIISFTAGTLSFDLPFHCSAKALSCNTKNANIFLYRNLLHVPMHSKFTYQHHIL</sequence>
<protein>
    <submittedName>
        <fullName evidence="3">UmuC domain-containing protein</fullName>
    </submittedName>
</protein>
<dbReference type="GO" id="GO:0008265">
    <property type="term" value="F:molybdenum cofactor sulfurtransferase activity"/>
    <property type="evidence" value="ECO:0007669"/>
    <property type="project" value="TreeGrafter"/>
</dbReference>
<dbReference type="STRING" id="6290.A0A0N4VU97"/>
<dbReference type="PANTHER" id="PTHR14237">
    <property type="entry name" value="MOLYBDOPTERIN COFACTOR SULFURASE MOSC"/>
    <property type="match status" value="1"/>
</dbReference>
<evidence type="ECO:0000313" key="1">
    <source>
        <dbReference type="EMBL" id="VDO06741.1"/>
    </source>
</evidence>